<gene>
    <name evidence="1" type="ORF">OUO13_00405</name>
</gene>
<sequence>MVASIVRAERATFLAPDTDLARYIHQLRKDQSVVLFLTPDDQGLVLSGIDNCFYDPDGEANLLVDHMRAGQLRIYRSHSRELSNSILPRLNNVRGRPMEELLWIAGFTGYTEERCCLDAGCRRDDVIRLNYWPNFTRLPTTPNSFKLASLFSSRPTSIVLASRILDVPEHEVMQFYNAACYSGMATRLNRPAEPVEPRAHRQQGLIRNLFNHLVGNRFGKRTPALAVVSSNTSTKTANSTNKTAASGCCAPGKSCS</sequence>
<protein>
    <submittedName>
        <fullName evidence="1">Uncharacterized protein</fullName>
    </submittedName>
</protein>
<dbReference type="Proteomes" id="UP001150830">
    <property type="component" value="Unassembled WGS sequence"/>
</dbReference>
<reference evidence="1" key="1">
    <citation type="submission" date="2022-11" db="EMBL/GenBank/DDBJ databases">
        <title>Parathalassolutuus dongxingensis gen. nov., sp. nov., a novel member of family Oceanospirillaceae isolated from a coastal shrimp pond in Guangxi, China.</title>
        <authorList>
            <person name="Chen H."/>
        </authorList>
    </citation>
    <scope>NUCLEOTIDE SEQUENCE</scope>
    <source>
        <strain evidence="1">G-43</strain>
    </source>
</reference>
<evidence type="ECO:0000313" key="1">
    <source>
        <dbReference type="EMBL" id="MCY0963650.1"/>
    </source>
</evidence>
<comment type="caution">
    <text evidence="1">The sequence shown here is derived from an EMBL/GenBank/DDBJ whole genome shotgun (WGS) entry which is preliminary data.</text>
</comment>
<dbReference type="AlphaFoldDB" id="A0A9X3IQX7"/>
<name>A0A9X3IQX7_9GAMM</name>
<proteinExistence type="predicted"/>
<organism evidence="1 2">
    <name type="scientific">Parathalassolituus penaei</name>
    <dbReference type="NCBI Taxonomy" id="2997323"/>
    <lineage>
        <taxon>Bacteria</taxon>
        <taxon>Pseudomonadati</taxon>
        <taxon>Pseudomonadota</taxon>
        <taxon>Gammaproteobacteria</taxon>
        <taxon>Oceanospirillales</taxon>
        <taxon>Oceanospirillaceae</taxon>
        <taxon>Parathalassolituus</taxon>
    </lineage>
</organism>
<accession>A0A9X3IQX7</accession>
<dbReference type="EMBL" id="JAPNOA010000003">
    <property type="protein sequence ID" value="MCY0963650.1"/>
    <property type="molecule type" value="Genomic_DNA"/>
</dbReference>
<evidence type="ECO:0000313" key="2">
    <source>
        <dbReference type="Proteomes" id="UP001150830"/>
    </source>
</evidence>
<dbReference type="RefSeq" id="WP_283171868.1">
    <property type="nucleotide sequence ID" value="NZ_JAPNOA010000003.1"/>
</dbReference>
<keyword evidence="2" id="KW-1185">Reference proteome</keyword>